<evidence type="ECO:0000256" key="12">
    <source>
        <dbReference type="PIRSR" id="PIRSR001480-1"/>
    </source>
</evidence>
<proteinExistence type="inferred from homology"/>
<evidence type="ECO:0000256" key="1">
    <source>
        <dbReference type="ARBA" id="ARBA00000757"/>
    </source>
</evidence>
<dbReference type="InterPro" id="IPR014710">
    <property type="entry name" value="RmlC-like_jellyroll"/>
</dbReference>
<dbReference type="GO" id="GO:0005829">
    <property type="term" value="C:cytosol"/>
    <property type="evidence" value="ECO:0007669"/>
    <property type="project" value="TreeGrafter"/>
</dbReference>
<feature type="binding site" evidence="13">
    <location>
        <position position="296"/>
    </location>
    <ligand>
        <name>Zn(2+)</name>
        <dbReference type="ChEBI" id="CHEBI:29105"/>
    </ligand>
</feature>
<comment type="caution">
    <text evidence="18">The sequence shown here is derived from an EMBL/GenBank/DDBJ whole genome shotgun (WGS) entry which is preliminary data.</text>
</comment>
<dbReference type="InterPro" id="IPR001250">
    <property type="entry name" value="Man6P_Isoase-1"/>
</dbReference>
<evidence type="ECO:0000313" key="19">
    <source>
        <dbReference type="Proteomes" id="UP000320475"/>
    </source>
</evidence>
<dbReference type="Gene3D" id="2.60.120.10">
    <property type="entry name" value="Jelly Rolls"/>
    <property type="match status" value="2"/>
</dbReference>
<dbReference type="PANTHER" id="PTHR10309">
    <property type="entry name" value="MANNOSE-6-PHOSPHATE ISOMERASE"/>
    <property type="match status" value="1"/>
</dbReference>
<dbReference type="VEuPathDB" id="FungiDB:SeMB42_g07113"/>
<evidence type="ECO:0000256" key="13">
    <source>
        <dbReference type="PIRSR" id="PIRSR001480-2"/>
    </source>
</evidence>
<dbReference type="CDD" id="cd07011">
    <property type="entry name" value="cupin_PMI_type_I_N"/>
    <property type="match status" value="1"/>
</dbReference>
<evidence type="ECO:0000256" key="6">
    <source>
        <dbReference type="ARBA" id="ARBA00018236"/>
    </source>
</evidence>
<keyword evidence="9 18" id="KW-0413">Isomerase</keyword>
<dbReference type="InterPro" id="IPR011051">
    <property type="entry name" value="RmlC_Cupin_sf"/>
</dbReference>
<dbReference type="InterPro" id="IPR018050">
    <property type="entry name" value="Pmannose_isomerase-type1_CS"/>
</dbReference>
<comment type="function">
    <text evidence="2">Involved in the synthesis of the GDP-mannose and dolichol-phosphate-mannose required for a number of critical mannosyl transfer reactions.</text>
</comment>
<protein>
    <recommendedName>
        <fullName evidence="6">Mannose-6-phosphate isomerase</fullName>
        <ecNumber evidence="5">5.3.1.8</ecNumber>
    </recommendedName>
    <alternativeName>
        <fullName evidence="10">Phosphohexomutase</fullName>
    </alternativeName>
    <alternativeName>
        <fullName evidence="11">Phosphomannose isomerase</fullName>
    </alternativeName>
</protein>
<evidence type="ECO:0000256" key="8">
    <source>
        <dbReference type="ARBA" id="ARBA00022833"/>
    </source>
</evidence>
<feature type="binding site" evidence="13">
    <location>
        <position position="133"/>
    </location>
    <ligand>
        <name>Zn(2+)</name>
        <dbReference type="ChEBI" id="CHEBI:29105"/>
    </ligand>
</feature>
<sequence length="461" mass="50463">MGDQESDAPNGTRSTYASGDTAIARLEYAIQSYDWGKLGASSKVATCMHSHSSNQFLMKEDTPYAELWMGTHPNGPSVVNHDDDDGSHQPKTHLKHVLSPRNLSAWCNEKFQGDIPFLFKVLSIAKALSIQAHPDKALAEELHAKRPDLYKDSNHKPEMAIALTPFEALIGFRPLPEIAQHLSQYPEFKSLIGDVIATSFIQASATNDTAVGRKVLTDLFGTLVKSNASAVSQAVKQLVQRINSRNTELRKGSTDELVARLDSQFPGDVGIFCAMMLNYVELHPGEAIYLAANEPHAYISGGKRLCISCMDCVECMAASDNVVRSGLTPKFKDVETLVSMLTYNYGPANSQILRGAPYKHHSTKHTLLYDPPIEEFSVLRTHLEGASSEHYDGMDGPSILIVTDGSGVIDYEYASDGHEARNGKMDAKTGFCFFIGADVKVMLSSTSDASTFYRAFCAPCH</sequence>
<organism evidence="18 19">
    <name type="scientific">Synchytrium endobioticum</name>
    <dbReference type="NCBI Taxonomy" id="286115"/>
    <lineage>
        <taxon>Eukaryota</taxon>
        <taxon>Fungi</taxon>
        <taxon>Fungi incertae sedis</taxon>
        <taxon>Chytridiomycota</taxon>
        <taxon>Chytridiomycota incertae sedis</taxon>
        <taxon>Chytridiomycetes</taxon>
        <taxon>Synchytriales</taxon>
        <taxon>Synchytriaceae</taxon>
        <taxon>Synchytrium</taxon>
    </lineage>
</organism>
<dbReference type="InterPro" id="IPR046457">
    <property type="entry name" value="PMI_typeI_cat"/>
</dbReference>
<accession>A0A507CE92</accession>
<evidence type="ECO:0000256" key="10">
    <source>
        <dbReference type="ARBA" id="ARBA00029741"/>
    </source>
</evidence>
<evidence type="ECO:0000313" key="18">
    <source>
        <dbReference type="EMBL" id="TPX37801.1"/>
    </source>
</evidence>
<dbReference type="Pfam" id="PF20512">
    <property type="entry name" value="PMI_typeI_hel"/>
    <property type="match status" value="1"/>
</dbReference>
<dbReference type="EC" id="5.3.1.8" evidence="5"/>
<evidence type="ECO:0000256" key="4">
    <source>
        <dbReference type="ARBA" id="ARBA00010772"/>
    </source>
</evidence>
<keyword evidence="8 13" id="KW-0862">Zinc</keyword>
<comment type="catalytic activity">
    <reaction evidence="1">
        <text>D-mannose 6-phosphate = D-fructose 6-phosphate</text>
        <dbReference type="Rhea" id="RHEA:12356"/>
        <dbReference type="ChEBI" id="CHEBI:58735"/>
        <dbReference type="ChEBI" id="CHEBI:61527"/>
        <dbReference type="EC" id="5.3.1.8"/>
    </reaction>
</comment>
<dbReference type="GO" id="GO:0009298">
    <property type="term" value="P:GDP-mannose biosynthetic process"/>
    <property type="evidence" value="ECO:0007669"/>
    <property type="project" value="UniProtKB-UniPathway"/>
</dbReference>
<dbReference type="GO" id="GO:0008270">
    <property type="term" value="F:zinc ion binding"/>
    <property type="evidence" value="ECO:0007669"/>
    <property type="project" value="InterPro"/>
</dbReference>
<dbReference type="GO" id="GO:0005975">
    <property type="term" value="P:carbohydrate metabolic process"/>
    <property type="evidence" value="ECO:0007669"/>
    <property type="project" value="InterPro"/>
</dbReference>
<evidence type="ECO:0000256" key="2">
    <source>
        <dbReference type="ARBA" id="ARBA00002564"/>
    </source>
</evidence>
<dbReference type="GO" id="GO:0004476">
    <property type="term" value="F:mannose-6-phosphate isomerase activity"/>
    <property type="evidence" value="ECO:0007669"/>
    <property type="project" value="UniProtKB-EC"/>
</dbReference>
<feature type="domain" description="Phosphomannose isomerase type I C-terminal" evidence="15">
    <location>
        <begin position="367"/>
        <end position="408"/>
    </location>
</feature>
<dbReference type="PRINTS" id="PR00714">
    <property type="entry name" value="MAN6PISMRASE"/>
</dbReference>
<evidence type="ECO:0000259" key="15">
    <source>
        <dbReference type="Pfam" id="PF01238"/>
    </source>
</evidence>
<evidence type="ECO:0000259" key="16">
    <source>
        <dbReference type="Pfam" id="PF20511"/>
    </source>
</evidence>
<dbReference type="NCBIfam" id="TIGR00218">
    <property type="entry name" value="manA"/>
    <property type="match status" value="1"/>
</dbReference>
<feature type="domain" description="Phosphomannose isomerase type I helical insertion" evidence="17">
    <location>
        <begin position="191"/>
        <end position="277"/>
    </location>
</feature>
<evidence type="ECO:0000256" key="11">
    <source>
        <dbReference type="ARBA" id="ARBA00030762"/>
    </source>
</evidence>
<dbReference type="Gene3D" id="1.10.441.10">
    <property type="entry name" value="Phosphomannose Isomerase, domain 2"/>
    <property type="match status" value="1"/>
</dbReference>
<evidence type="ECO:0000256" key="3">
    <source>
        <dbReference type="ARBA" id="ARBA00004666"/>
    </source>
</evidence>
<evidence type="ECO:0000259" key="17">
    <source>
        <dbReference type="Pfam" id="PF20512"/>
    </source>
</evidence>
<dbReference type="Pfam" id="PF01238">
    <property type="entry name" value="PMI_typeI_C"/>
    <property type="match status" value="1"/>
</dbReference>
<dbReference type="InterPro" id="IPR046456">
    <property type="entry name" value="PMI_typeI_C"/>
</dbReference>
<feature type="active site" evidence="12">
    <location>
        <position position="324"/>
    </location>
</feature>
<dbReference type="InterPro" id="IPR016305">
    <property type="entry name" value="Mannose-6-P_Isomerase"/>
</dbReference>
<comment type="pathway">
    <text evidence="3">Nucleotide-sugar biosynthesis; GDP-alpha-D-mannose biosynthesis; alpha-D-mannose 1-phosphate from D-fructose 6-phosphate: step 1/2.</text>
</comment>
<name>A0A507CE92_9FUNG</name>
<dbReference type="PANTHER" id="PTHR10309:SF0">
    <property type="entry name" value="MANNOSE-6-PHOSPHATE ISOMERASE"/>
    <property type="match status" value="1"/>
</dbReference>
<evidence type="ECO:0000256" key="14">
    <source>
        <dbReference type="RuleBase" id="RU004189"/>
    </source>
</evidence>
<gene>
    <name evidence="18" type="primary">PMI40</name>
    <name evidence="18" type="ORF">SeLEV6574_g07868</name>
</gene>
<evidence type="ECO:0000256" key="5">
    <source>
        <dbReference type="ARBA" id="ARBA00011956"/>
    </source>
</evidence>
<keyword evidence="7 13" id="KW-0479">Metal-binding</keyword>
<dbReference type="SUPFAM" id="SSF51182">
    <property type="entry name" value="RmlC-like cupins"/>
    <property type="match status" value="1"/>
</dbReference>
<evidence type="ECO:0000256" key="7">
    <source>
        <dbReference type="ARBA" id="ARBA00022723"/>
    </source>
</evidence>
<reference evidence="18 19" key="1">
    <citation type="journal article" date="2019" name="Sci. Rep.">
        <title>Comparative genomics of chytrid fungi reveal insights into the obligate biotrophic and pathogenic lifestyle of Synchytrium endobioticum.</title>
        <authorList>
            <person name="van de Vossenberg B.T.L.H."/>
            <person name="Warris S."/>
            <person name="Nguyen H.D.T."/>
            <person name="van Gent-Pelzer M.P.E."/>
            <person name="Joly D.L."/>
            <person name="van de Geest H.C."/>
            <person name="Bonants P.J.M."/>
            <person name="Smith D.S."/>
            <person name="Levesque C.A."/>
            <person name="van der Lee T.A.J."/>
        </authorList>
    </citation>
    <scope>NUCLEOTIDE SEQUENCE [LARGE SCALE GENOMIC DNA]</scope>
    <source>
        <strain evidence="18 19">LEV6574</strain>
    </source>
</reference>
<feature type="binding site" evidence="13">
    <location>
        <position position="158"/>
    </location>
    <ligand>
        <name>Zn(2+)</name>
        <dbReference type="ChEBI" id="CHEBI:29105"/>
    </ligand>
</feature>
<dbReference type="PIRSF" id="PIRSF001480">
    <property type="entry name" value="Mannose-6-phosphate_isomerase"/>
    <property type="match status" value="1"/>
</dbReference>
<dbReference type="EMBL" id="QEAM01000637">
    <property type="protein sequence ID" value="TPX37801.1"/>
    <property type="molecule type" value="Genomic_DNA"/>
</dbReference>
<comment type="cofactor">
    <cofactor evidence="13">
        <name>Zn(2+)</name>
        <dbReference type="ChEBI" id="CHEBI:29105"/>
    </cofactor>
    <text evidence="13">Binds 1 zinc ion per subunit.</text>
</comment>
<comment type="similarity">
    <text evidence="4 14">Belongs to the mannose-6-phosphate isomerase type 1 family.</text>
</comment>
<dbReference type="OrthoDB" id="6605218at2759"/>
<dbReference type="Proteomes" id="UP000320475">
    <property type="component" value="Unassembled WGS sequence"/>
</dbReference>
<dbReference type="UniPathway" id="UPA00126">
    <property type="reaction ID" value="UER00423"/>
</dbReference>
<dbReference type="InterPro" id="IPR046458">
    <property type="entry name" value="PMI_typeI_hel"/>
</dbReference>
<evidence type="ECO:0000256" key="9">
    <source>
        <dbReference type="ARBA" id="ARBA00023235"/>
    </source>
</evidence>
<feature type="domain" description="Phosphomannose isomerase type I catalytic" evidence="16">
    <location>
        <begin position="24"/>
        <end position="175"/>
    </location>
</feature>
<dbReference type="AlphaFoldDB" id="A0A507CE92"/>
<feature type="binding site" evidence="13">
    <location>
        <position position="131"/>
    </location>
    <ligand>
        <name>Zn(2+)</name>
        <dbReference type="ChEBI" id="CHEBI:29105"/>
    </ligand>
</feature>
<dbReference type="PROSITE" id="PS00965">
    <property type="entry name" value="PMI_I_1"/>
    <property type="match status" value="1"/>
</dbReference>
<dbReference type="Pfam" id="PF20511">
    <property type="entry name" value="PMI_typeI_cat"/>
    <property type="match status" value="1"/>
</dbReference>